<dbReference type="GO" id="GO:0062064">
    <property type="term" value="F:box C/D methylation guide snoRNP complex binding"/>
    <property type="evidence" value="ECO:0000318"/>
    <property type="project" value="GO_Central"/>
</dbReference>
<dbReference type="Proteomes" id="UP000000539">
    <property type="component" value="Chromosome 1"/>
</dbReference>
<dbReference type="SMR" id="A0A8V0YE88"/>
<dbReference type="Ensembl" id="ENSGALT00010027893.1">
    <property type="protein sequence ID" value="ENSGALP00010016004.1"/>
    <property type="gene ID" value="ENSGALG00010011660.1"/>
</dbReference>
<dbReference type="InterPro" id="IPR027921">
    <property type="entry name" value="NOPCHAP1"/>
</dbReference>
<dbReference type="PANTHER" id="PTHR28674:SF1">
    <property type="entry name" value="NOP PROTEIN CHAPERONE 1"/>
    <property type="match status" value="1"/>
</dbReference>
<dbReference type="CTD" id="418079"/>
<dbReference type="OrthoDB" id="1112980at2759"/>
<dbReference type="GeneTree" id="ENSGT00940000165155"/>
<feature type="region of interest" description="Disordered" evidence="1">
    <location>
        <begin position="170"/>
        <end position="190"/>
    </location>
</feature>
<feature type="compositionally biased region" description="Polar residues" evidence="1">
    <location>
        <begin position="98"/>
        <end position="107"/>
    </location>
</feature>
<dbReference type="Pfam" id="PF15370">
    <property type="entry name" value="NOPCHAP1"/>
    <property type="match status" value="1"/>
</dbReference>
<proteinExistence type="predicted"/>
<feature type="region of interest" description="Disordered" evidence="1">
    <location>
        <begin position="43"/>
        <end position="107"/>
    </location>
</feature>
<organism evidence="2 3">
    <name type="scientific">Gallus gallus</name>
    <name type="common">Chicken</name>
    <dbReference type="NCBI Taxonomy" id="9031"/>
    <lineage>
        <taxon>Eukaryota</taxon>
        <taxon>Metazoa</taxon>
        <taxon>Chordata</taxon>
        <taxon>Craniata</taxon>
        <taxon>Vertebrata</taxon>
        <taxon>Euteleostomi</taxon>
        <taxon>Archelosauria</taxon>
        <taxon>Archosauria</taxon>
        <taxon>Dinosauria</taxon>
        <taxon>Saurischia</taxon>
        <taxon>Theropoda</taxon>
        <taxon>Coelurosauria</taxon>
        <taxon>Aves</taxon>
        <taxon>Neognathae</taxon>
        <taxon>Galloanserae</taxon>
        <taxon>Galliformes</taxon>
        <taxon>Phasianidae</taxon>
        <taxon>Phasianinae</taxon>
        <taxon>Gallus</taxon>
    </lineage>
</organism>
<reference evidence="2" key="3">
    <citation type="submission" date="2025-09" db="UniProtKB">
        <authorList>
            <consortium name="Ensembl"/>
        </authorList>
    </citation>
    <scope>IDENTIFICATION</scope>
    <source>
        <strain evidence="2">broiler</strain>
    </source>
</reference>
<reference evidence="2" key="2">
    <citation type="submission" date="2025-08" db="UniProtKB">
        <authorList>
            <consortium name="Ensembl"/>
        </authorList>
    </citation>
    <scope>IDENTIFICATION</scope>
    <source>
        <strain evidence="2">broiler</strain>
    </source>
</reference>
<protein>
    <submittedName>
        <fullName evidence="2">Uncharacterized protein</fullName>
    </submittedName>
</protein>
<gene>
    <name evidence="2" type="primary">C12orf45</name>
</gene>
<dbReference type="RefSeq" id="XP_046799965.1">
    <property type="nucleotide sequence ID" value="XM_046944009.1"/>
</dbReference>
<dbReference type="RefSeq" id="XP_046765906.1">
    <property type="nucleotide sequence ID" value="XM_046909950.1"/>
</dbReference>
<evidence type="ECO:0000313" key="2">
    <source>
        <dbReference type="Ensembl" id="ENSGALP00010016004.1"/>
    </source>
</evidence>
<sequence>MLTREQKEHRVCVCQDLLNQYEAEGDSLLGRIITGDETCCTAEVRGSKGIPPAAPRPPAVGARRTSRRKRSSRPTGGAAARRAEQGDGLEETLLISPKPSSKKATTLQTVRMPRSNVLDRVQSFLPQMAHANDELRRKMVTAPAHQFDIENLSSATEKVIEMNVAVVELSDSDTDEENLTSEDDSESEDDCITGEVTIDNIKFPKPKGEKGKIEILDSKVNE</sequence>
<name>A0A8V0YE88_CHICK</name>
<dbReference type="GO" id="GO:0000492">
    <property type="term" value="P:box C/D snoRNP assembly"/>
    <property type="evidence" value="ECO:0000318"/>
    <property type="project" value="GO_Central"/>
</dbReference>
<dbReference type="GeneID" id="418079"/>
<keyword evidence="3" id="KW-1185">Reference proteome</keyword>
<dbReference type="AlphaFoldDB" id="A0A8V0YE88"/>
<evidence type="ECO:0000256" key="1">
    <source>
        <dbReference type="SAM" id="MobiDB-lite"/>
    </source>
</evidence>
<evidence type="ECO:0000313" key="3">
    <source>
        <dbReference type="Proteomes" id="UP000000539"/>
    </source>
</evidence>
<accession>A0A8V0YE88</accession>
<dbReference type="PANTHER" id="PTHR28674">
    <property type="entry name" value="SIMILAR TO DNA SEGMENT, CHR 10, WAYNE STATE UNIVERSITY 102,-EXPRESSED"/>
    <property type="match status" value="1"/>
</dbReference>
<reference evidence="2" key="1">
    <citation type="submission" date="2020-11" db="EMBL/GenBank/DDBJ databases">
        <title>Gallus gallus (Chicken) genome, bGalGal1, GRCg7b, maternal haplotype autosomes + Z &amp; W.</title>
        <authorList>
            <person name="Warren W."/>
            <person name="Formenti G."/>
            <person name="Fedrigo O."/>
            <person name="Haase B."/>
            <person name="Mountcastle J."/>
            <person name="Balacco J."/>
            <person name="Tracey A."/>
            <person name="Schneider V."/>
            <person name="Okimoto R."/>
            <person name="Cheng H."/>
            <person name="Hawken R."/>
            <person name="Howe K."/>
            <person name="Jarvis E.D."/>
        </authorList>
    </citation>
    <scope>NUCLEOTIDE SEQUENCE [LARGE SCALE GENOMIC DNA]</scope>
    <source>
        <strain evidence="2">Broiler</strain>
    </source>
</reference>